<reference evidence="2 3" key="1">
    <citation type="submission" date="2014-02" db="EMBL/GenBank/DDBJ databases">
        <title>Transposable element dynamics among asymbiotic and ectomycorrhizal Amanita fungi.</title>
        <authorList>
            <consortium name="DOE Joint Genome Institute"/>
            <person name="Hess J."/>
            <person name="Skrede I."/>
            <person name="Wolfe B."/>
            <person name="LaButti K."/>
            <person name="Ohm R.A."/>
            <person name="Grigoriev I.V."/>
            <person name="Pringle A."/>
        </authorList>
    </citation>
    <scope>NUCLEOTIDE SEQUENCE [LARGE SCALE GENOMIC DNA]</scope>
    <source>
        <strain evidence="2 3">SKay4041</strain>
    </source>
</reference>
<keyword evidence="3" id="KW-1185">Reference proteome</keyword>
<dbReference type="AlphaFoldDB" id="A0A2A9NL82"/>
<feature type="transmembrane region" description="Helical" evidence="1">
    <location>
        <begin position="80"/>
        <end position="104"/>
    </location>
</feature>
<feature type="transmembrane region" description="Helical" evidence="1">
    <location>
        <begin position="160"/>
        <end position="185"/>
    </location>
</feature>
<keyword evidence="1" id="KW-0812">Transmembrane</keyword>
<name>A0A2A9NL82_9AGAR</name>
<dbReference type="OrthoDB" id="3357408at2759"/>
<dbReference type="Proteomes" id="UP000242287">
    <property type="component" value="Unassembled WGS sequence"/>
</dbReference>
<dbReference type="EMBL" id="KZ302062">
    <property type="protein sequence ID" value="PFH48433.1"/>
    <property type="molecule type" value="Genomic_DNA"/>
</dbReference>
<evidence type="ECO:0000313" key="2">
    <source>
        <dbReference type="EMBL" id="PFH48433.1"/>
    </source>
</evidence>
<accession>A0A2A9NL82</accession>
<keyword evidence="1" id="KW-1133">Transmembrane helix</keyword>
<keyword evidence="1" id="KW-0472">Membrane</keyword>
<feature type="transmembrane region" description="Helical" evidence="1">
    <location>
        <begin position="206"/>
        <end position="228"/>
    </location>
</feature>
<gene>
    <name evidence="2" type="ORF">AMATHDRAFT_5783</name>
</gene>
<evidence type="ECO:0000313" key="3">
    <source>
        <dbReference type="Proteomes" id="UP000242287"/>
    </source>
</evidence>
<feature type="transmembrane region" description="Helical" evidence="1">
    <location>
        <begin position="116"/>
        <end position="140"/>
    </location>
</feature>
<feature type="transmembrane region" description="Helical" evidence="1">
    <location>
        <begin position="234"/>
        <end position="257"/>
    </location>
</feature>
<evidence type="ECO:0000256" key="1">
    <source>
        <dbReference type="SAM" id="Phobius"/>
    </source>
</evidence>
<evidence type="ECO:0008006" key="4">
    <source>
        <dbReference type="Google" id="ProtNLM"/>
    </source>
</evidence>
<feature type="transmembrane region" description="Helical" evidence="1">
    <location>
        <begin position="48"/>
        <end position="68"/>
    </location>
</feature>
<feature type="transmembrane region" description="Helical" evidence="1">
    <location>
        <begin position="6"/>
        <end position="27"/>
    </location>
</feature>
<organism evidence="2 3">
    <name type="scientific">Amanita thiersii Skay4041</name>
    <dbReference type="NCBI Taxonomy" id="703135"/>
    <lineage>
        <taxon>Eukaryota</taxon>
        <taxon>Fungi</taxon>
        <taxon>Dikarya</taxon>
        <taxon>Basidiomycota</taxon>
        <taxon>Agaricomycotina</taxon>
        <taxon>Agaricomycetes</taxon>
        <taxon>Agaricomycetidae</taxon>
        <taxon>Agaricales</taxon>
        <taxon>Pluteineae</taxon>
        <taxon>Amanitaceae</taxon>
        <taxon>Amanita</taxon>
    </lineage>
</organism>
<sequence>MHKITIIAMFVQSILYGPYLCTVLYCIRWLVFADQGWTIRQRIDRPMLAITLLLCLLSTADLGVSLVYTLTAQRDEIQLMYLLSTVTFILEGLEAILADGVLIYRCWVVGTRRWTMIFLPLTFWLANIGNLVTYTYWSLLITLNPSVSDMVIDRVDKLSAAFYSLTMATNIYATSAIIICIWSVAKETRSLFSEQPQNTQLQRATRVIAESGLLYTQTSIMLLITWFIPPPKGTLPLVLSTVFNSSATGFAFNLIIIRVARNRSINST</sequence>
<protein>
    <recommendedName>
        <fullName evidence="4">G-protein coupled receptors family 1 profile domain-containing protein</fullName>
    </recommendedName>
</protein>
<proteinExistence type="predicted"/>